<organism evidence="2 3">
    <name type="scientific">Hypsizygus marmoreus</name>
    <name type="common">White beech mushroom</name>
    <name type="synonym">Agaricus marmoreus</name>
    <dbReference type="NCBI Taxonomy" id="39966"/>
    <lineage>
        <taxon>Eukaryota</taxon>
        <taxon>Fungi</taxon>
        <taxon>Dikarya</taxon>
        <taxon>Basidiomycota</taxon>
        <taxon>Agaricomycotina</taxon>
        <taxon>Agaricomycetes</taxon>
        <taxon>Agaricomycetidae</taxon>
        <taxon>Agaricales</taxon>
        <taxon>Tricholomatineae</taxon>
        <taxon>Lyophyllaceae</taxon>
        <taxon>Hypsizygus</taxon>
    </lineage>
</organism>
<dbReference type="EMBL" id="LUEZ02000041">
    <property type="protein sequence ID" value="RDB25059.1"/>
    <property type="molecule type" value="Genomic_DNA"/>
</dbReference>
<name>A0A369JS05_HYPMA</name>
<feature type="compositionally biased region" description="Polar residues" evidence="1">
    <location>
        <begin position="15"/>
        <end position="24"/>
    </location>
</feature>
<accession>A0A369JS05</accession>
<dbReference type="AlphaFoldDB" id="A0A369JS05"/>
<dbReference type="Proteomes" id="UP000076154">
    <property type="component" value="Unassembled WGS sequence"/>
</dbReference>
<dbReference type="InParanoid" id="A0A369JS05"/>
<reference evidence="2" key="1">
    <citation type="submission" date="2018-04" db="EMBL/GenBank/DDBJ databases">
        <title>Whole genome sequencing of Hypsizygus marmoreus.</title>
        <authorList>
            <person name="Choi I.-G."/>
            <person name="Min B."/>
            <person name="Kim J.-G."/>
            <person name="Kim S."/>
            <person name="Oh Y.-L."/>
            <person name="Kong W.-S."/>
            <person name="Park H."/>
            <person name="Jeong J."/>
            <person name="Song E.-S."/>
        </authorList>
    </citation>
    <scope>NUCLEOTIDE SEQUENCE [LARGE SCALE GENOMIC DNA]</scope>
    <source>
        <strain evidence="2">51987-8</strain>
    </source>
</reference>
<keyword evidence="3" id="KW-1185">Reference proteome</keyword>
<gene>
    <name evidence="2" type="ORF">Hypma_007526</name>
</gene>
<comment type="caution">
    <text evidence="2">The sequence shown here is derived from an EMBL/GenBank/DDBJ whole genome shotgun (WGS) entry which is preliminary data.</text>
</comment>
<proteinExistence type="predicted"/>
<evidence type="ECO:0000313" key="2">
    <source>
        <dbReference type="EMBL" id="RDB25059.1"/>
    </source>
</evidence>
<protein>
    <submittedName>
        <fullName evidence="2">Uncharacterized protein</fullName>
    </submittedName>
</protein>
<evidence type="ECO:0000256" key="1">
    <source>
        <dbReference type="SAM" id="MobiDB-lite"/>
    </source>
</evidence>
<feature type="region of interest" description="Disordered" evidence="1">
    <location>
        <begin position="15"/>
        <end position="35"/>
    </location>
</feature>
<sequence length="372" mass="41335">MVRILWVQRLNPQDSSQRLPQLSQLHEGPRPMTGNDALVPPRRLAFWQRDAPGGGCLLTGPRPTTGNDALVPPRRSLFGGDMGQEEGNFSPDPGRRQATILSFHRGAPFLVEIWARRRMSPPRRRQATMLSFHRGARFLVEIWARRRMSPHRPTTGNDALVPPRRSLFGGDMGQEEGNFSPDTSRRQATMLRSTAALAFWWRYGPGGGCLLYRTQADDRQRCCRSTAALPFWLRYGPGGGCLLTGPRPTTGNDAVVPPRRSLFGGDMGQEEGNFSPDPGRRQATILSFHRGAPFLVEIWARRRMSPHRTQADDRQRCSRSTAALAFWLRYGPGGGCLLTGPRPTTGNDALVPPRRSLFGGDMGQEEGNFSPA</sequence>
<evidence type="ECO:0000313" key="3">
    <source>
        <dbReference type="Proteomes" id="UP000076154"/>
    </source>
</evidence>